<evidence type="ECO:0000256" key="1">
    <source>
        <dbReference type="ARBA" id="ARBA00001933"/>
    </source>
</evidence>
<keyword evidence="5 10" id="KW-0663">Pyridoxal phosphate</keyword>
<comment type="catalytic activity">
    <reaction evidence="7">
        <text>[(1-&gt;4)-alpha-D-glucosyl](n) + phosphate = [(1-&gt;4)-alpha-D-glucosyl](n-1) + alpha-D-glucose 1-phosphate</text>
        <dbReference type="Rhea" id="RHEA:41732"/>
        <dbReference type="Rhea" id="RHEA-COMP:9584"/>
        <dbReference type="Rhea" id="RHEA-COMP:9586"/>
        <dbReference type="ChEBI" id="CHEBI:15444"/>
        <dbReference type="ChEBI" id="CHEBI:43474"/>
        <dbReference type="ChEBI" id="CHEBI:58601"/>
        <dbReference type="EC" id="2.4.1.1"/>
    </reaction>
    <physiologicalReaction direction="left-to-right" evidence="7">
        <dbReference type="Rhea" id="RHEA:41733"/>
    </physiologicalReaction>
</comment>
<comment type="function">
    <text evidence="8 10">Allosteric enzyme that catalyzes the rate-limiting step in glycogen catabolism, the phosphorolytic cleavage of glycogen to produce glucose-1-phosphate, and plays a central role in maintaining cellular and organismal glucose homeostasis.</text>
</comment>
<keyword evidence="3 10" id="KW-0328">Glycosyltransferase</keyword>
<evidence type="ECO:0000256" key="4">
    <source>
        <dbReference type="ARBA" id="ARBA00022679"/>
    </source>
</evidence>
<dbReference type="InterPro" id="IPR000811">
    <property type="entry name" value="Glyco_trans_35"/>
</dbReference>
<evidence type="ECO:0000313" key="11">
    <source>
        <dbReference type="EMBL" id="VDP62976.1"/>
    </source>
</evidence>
<evidence type="ECO:0000256" key="6">
    <source>
        <dbReference type="ARBA" id="ARBA00023277"/>
    </source>
</evidence>
<protein>
    <recommendedName>
        <fullName evidence="10">Alpha-1,4 glucan phosphorylase</fullName>
        <ecNumber evidence="10">2.4.1.1</ecNumber>
    </recommendedName>
</protein>
<gene>
    <name evidence="11" type="ORF">SCUD_LOCUS17162</name>
</gene>
<dbReference type="PANTHER" id="PTHR11468">
    <property type="entry name" value="GLYCOGEN PHOSPHORYLASE"/>
    <property type="match status" value="1"/>
</dbReference>
<name>A0A183KQ28_9TREM</name>
<evidence type="ECO:0000256" key="9">
    <source>
        <dbReference type="ARBA" id="ARBA00046783"/>
    </source>
</evidence>
<dbReference type="GO" id="GO:0005980">
    <property type="term" value="P:glycogen catabolic process"/>
    <property type="evidence" value="ECO:0007669"/>
    <property type="project" value="TreeGrafter"/>
</dbReference>
<proteinExistence type="inferred from homology"/>
<dbReference type="Proteomes" id="UP000279833">
    <property type="component" value="Unassembled WGS sequence"/>
</dbReference>
<evidence type="ECO:0000256" key="7">
    <source>
        <dbReference type="ARBA" id="ARBA00036074"/>
    </source>
</evidence>
<keyword evidence="4 10" id="KW-0808">Transferase</keyword>
<dbReference type="Gene3D" id="3.40.50.2000">
    <property type="entry name" value="Glycogen Phosphorylase B"/>
    <property type="match status" value="1"/>
</dbReference>
<dbReference type="WBParaSite" id="SCUD_0001716501-mRNA-1">
    <property type="protein sequence ID" value="SCUD_0001716501-mRNA-1"/>
    <property type="gene ID" value="SCUD_0001716501"/>
</dbReference>
<comment type="similarity">
    <text evidence="2 10">Belongs to the glycogen phosphorylase family.</text>
</comment>
<dbReference type="FunFam" id="3.40.50.2000:FF:000153">
    <property type="entry name" value="Alpha-1,4 glucan phosphorylase"/>
    <property type="match status" value="1"/>
</dbReference>
<evidence type="ECO:0000313" key="12">
    <source>
        <dbReference type="Proteomes" id="UP000279833"/>
    </source>
</evidence>
<evidence type="ECO:0000256" key="10">
    <source>
        <dbReference type="RuleBase" id="RU000587"/>
    </source>
</evidence>
<dbReference type="EC" id="2.4.1.1" evidence="10"/>
<dbReference type="EMBL" id="UZAK01039444">
    <property type="protein sequence ID" value="VDP62976.1"/>
    <property type="molecule type" value="Genomic_DNA"/>
</dbReference>
<dbReference type="GO" id="GO:0005737">
    <property type="term" value="C:cytoplasm"/>
    <property type="evidence" value="ECO:0007669"/>
    <property type="project" value="TreeGrafter"/>
</dbReference>
<dbReference type="GO" id="GO:0030170">
    <property type="term" value="F:pyridoxal phosphate binding"/>
    <property type="evidence" value="ECO:0007669"/>
    <property type="project" value="TreeGrafter"/>
</dbReference>
<dbReference type="GO" id="GO:0008184">
    <property type="term" value="F:glycogen phosphorylase activity"/>
    <property type="evidence" value="ECO:0007669"/>
    <property type="project" value="InterPro"/>
</dbReference>
<sequence length="224" mass="26359">FKNLNNQAILGRNEAENISRVLYPIESAFEGKELQLKQEYFLVSATLQDILYQFKSSYPTYELFELPNKVVIHINDTHPALAIPELLRILVDIECMDWIDAWDICSRVFTHTNHVSQVECLKYWPLDMLQRVLPRHVEIIRNIDYHFKSGENNVTRGFINMGVYLLPHGETQQIMSVFFFNFELALQDLLKEETTMEDKPKGINETLTSECHEVLEHNKQYHKE</sequence>
<evidence type="ECO:0000256" key="5">
    <source>
        <dbReference type="ARBA" id="ARBA00022898"/>
    </source>
</evidence>
<dbReference type="Pfam" id="PF00343">
    <property type="entry name" value="Phosphorylase"/>
    <property type="match status" value="1"/>
</dbReference>
<organism evidence="13">
    <name type="scientific">Schistosoma curassoni</name>
    <dbReference type="NCBI Taxonomy" id="6186"/>
    <lineage>
        <taxon>Eukaryota</taxon>
        <taxon>Metazoa</taxon>
        <taxon>Spiralia</taxon>
        <taxon>Lophotrochozoa</taxon>
        <taxon>Platyhelminthes</taxon>
        <taxon>Trematoda</taxon>
        <taxon>Digenea</taxon>
        <taxon>Strigeidida</taxon>
        <taxon>Schistosomatoidea</taxon>
        <taxon>Schistosomatidae</taxon>
        <taxon>Schistosoma</taxon>
    </lineage>
</organism>
<reference evidence="13" key="1">
    <citation type="submission" date="2016-06" db="UniProtKB">
        <authorList>
            <consortium name="WormBaseParasite"/>
        </authorList>
    </citation>
    <scope>IDENTIFICATION</scope>
</reference>
<keyword evidence="12" id="KW-1185">Reference proteome</keyword>
<dbReference type="PANTHER" id="PTHR11468:SF3">
    <property type="entry name" value="GLYCOGEN PHOSPHORYLASE, LIVER FORM"/>
    <property type="match status" value="1"/>
</dbReference>
<comment type="cofactor">
    <cofactor evidence="1 10">
        <name>pyridoxal 5'-phosphate</name>
        <dbReference type="ChEBI" id="CHEBI:597326"/>
    </cofactor>
</comment>
<evidence type="ECO:0000313" key="13">
    <source>
        <dbReference type="WBParaSite" id="SCUD_0001716501-mRNA-1"/>
    </source>
</evidence>
<keyword evidence="6 10" id="KW-0119">Carbohydrate metabolism</keyword>
<evidence type="ECO:0000256" key="8">
    <source>
        <dbReference type="ARBA" id="ARBA00037413"/>
    </source>
</evidence>
<evidence type="ECO:0000256" key="2">
    <source>
        <dbReference type="ARBA" id="ARBA00006047"/>
    </source>
</evidence>
<comment type="subunit">
    <text evidence="9">Homodimer; enzymatically active. Interacts with PPP1R3B; recruits the phosphatase PP1 which dephosphorylates and inactivates PYGL/glycogen phosphorylase.</text>
</comment>
<dbReference type="STRING" id="6186.A0A183KQ28"/>
<dbReference type="AlphaFoldDB" id="A0A183KQ28"/>
<dbReference type="SUPFAM" id="SSF53756">
    <property type="entry name" value="UDP-Glycosyltransferase/glycogen phosphorylase"/>
    <property type="match status" value="1"/>
</dbReference>
<evidence type="ECO:0000256" key="3">
    <source>
        <dbReference type="ARBA" id="ARBA00022676"/>
    </source>
</evidence>
<accession>A0A183KQ28</accession>
<reference evidence="11 12" key="2">
    <citation type="submission" date="2018-11" db="EMBL/GenBank/DDBJ databases">
        <authorList>
            <consortium name="Pathogen Informatics"/>
        </authorList>
    </citation>
    <scope>NUCLEOTIDE SEQUENCE [LARGE SCALE GENOMIC DNA]</scope>
    <source>
        <strain evidence="11">Dakar</strain>
        <strain evidence="12">Dakar, Senegal</strain>
    </source>
</reference>